<dbReference type="SUPFAM" id="SSF46785">
    <property type="entry name" value="Winged helix' DNA-binding domain"/>
    <property type="match status" value="1"/>
</dbReference>
<feature type="compositionally biased region" description="Low complexity" evidence="8">
    <location>
        <begin position="134"/>
        <end position="144"/>
    </location>
</feature>
<dbReference type="Gene3D" id="1.10.10.10">
    <property type="entry name" value="Winged helix-like DNA-binding domain superfamily/Winged helix DNA-binding domain"/>
    <property type="match status" value="1"/>
</dbReference>
<dbReference type="Pfam" id="PF00447">
    <property type="entry name" value="HSF_DNA-bind"/>
    <property type="match status" value="1"/>
</dbReference>
<comment type="similarity">
    <text evidence="2 7">Belongs to the HSF family.</text>
</comment>
<dbReference type="PANTHER" id="PTHR10015:SF427">
    <property type="entry name" value="HEAT SHOCK FACTOR PROTEIN"/>
    <property type="match status" value="1"/>
</dbReference>
<keyword evidence="6" id="KW-0539">Nucleus</keyword>
<evidence type="ECO:0000256" key="5">
    <source>
        <dbReference type="ARBA" id="ARBA00023163"/>
    </source>
</evidence>
<feature type="compositionally biased region" description="Polar residues" evidence="8">
    <location>
        <begin position="251"/>
        <end position="270"/>
    </location>
</feature>
<dbReference type="FunFam" id="1.10.10.10:FF:000027">
    <property type="entry name" value="Heat shock transcription factor 1"/>
    <property type="match status" value="1"/>
</dbReference>
<evidence type="ECO:0000256" key="4">
    <source>
        <dbReference type="ARBA" id="ARBA00023125"/>
    </source>
</evidence>
<feature type="region of interest" description="Disordered" evidence="8">
    <location>
        <begin position="131"/>
        <end position="162"/>
    </location>
</feature>
<dbReference type="EMBL" id="JADGJW010000029">
    <property type="protein sequence ID" value="KAJ3226772.1"/>
    <property type="molecule type" value="Genomic_DNA"/>
</dbReference>
<keyword evidence="5" id="KW-0804">Transcription</keyword>
<feature type="region of interest" description="Disordered" evidence="8">
    <location>
        <begin position="248"/>
        <end position="270"/>
    </location>
</feature>
<dbReference type="AlphaFoldDB" id="A0AAD5XYM9"/>
<dbReference type="PRINTS" id="PR00056">
    <property type="entry name" value="HSFDOMAIN"/>
</dbReference>
<dbReference type="InterPro" id="IPR000232">
    <property type="entry name" value="HSF_DNA-bd"/>
</dbReference>
<keyword evidence="11" id="KW-1185">Reference proteome</keyword>
<evidence type="ECO:0000256" key="6">
    <source>
        <dbReference type="ARBA" id="ARBA00023242"/>
    </source>
</evidence>
<accession>A0AAD5XYM9</accession>
<evidence type="ECO:0000313" key="11">
    <source>
        <dbReference type="Proteomes" id="UP001211065"/>
    </source>
</evidence>
<reference evidence="10" key="1">
    <citation type="submission" date="2020-05" db="EMBL/GenBank/DDBJ databases">
        <title>Phylogenomic resolution of chytrid fungi.</title>
        <authorList>
            <person name="Stajich J.E."/>
            <person name="Amses K."/>
            <person name="Simmons R."/>
            <person name="Seto K."/>
            <person name="Myers J."/>
            <person name="Bonds A."/>
            <person name="Quandt C.A."/>
            <person name="Barry K."/>
            <person name="Liu P."/>
            <person name="Grigoriev I."/>
            <person name="Longcore J.E."/>
            <person name="James T.Y."/>
        </authorList>
    </citation>
    <scope>NUCLEOTIDE SEQUENCE</scope>
    <source>
        <strain evidence="10">JEL0476</strain>
    </source>
</reference>
<name>A0AAD5XYM9_9FUNG</name>
<gene>
    <name evidence="10" type="ORF">HK099_004190</name>
</gene>
<evidence type="ECO:0000256" key="8">
    <source>
        <dbReference type="SAM" id="MobiDB-lite"/>
    </source>
</evidence>
<dbReference type="GO" id="GO:0003700">
    <property type="term" value="F:DNA-binding transcription factor activity"/>
    <property type="evidence" value="ECO:0007669"/>
    <property type="project" value="InterPro"/>
</dbReference>
<evidence type="ECO:0000256" key="3">
    <source>
        <dbReference type="ARBA" id="ARBA00023015"/>
    </source>
</evidence>
<evidence type="ECO:0000256" key="7">
    <source>
        <dbReference type="RuleBase" id="RU004020"/>
    </source>
</evidence>
<dbReference type="InterPro" id="IPR036390">
    <property type="entry name" value="WH_DNA-bd_sf"/>
</dbReference>
<dbReference type="PANTHER" id="PTHR10015">
    <property type="entry name" value="HEAT SHOCK TRANSCRIPTION FACTOR"/>
    <property type="match status" value="1"/>
</dbReference>
<keyword evidence="4" id="KW-0238">DNA-binding</keyword>
<comment type="subcellular location">
    <subcellularLocation>
        <location evidence="1">Nucleus</location>
    </subcellularLocation>
</comment>
<evidence type="ECO:0000256" key="2">
    <source>
        <dbReference type="ARBA" id="ARBA00006403"/>
    </source>
</evidence>
<proteinExistence type="inferred from homology"/>
<evidence type="ECO:0000256" key="1">
    <source>
        <dbReference type="ARBA" id="ARBA00004123"/>
    </source>
</evidence>
<dbReference type="SMART" id="SM00415">
    <property type="entry name" value="HSF"/>
    <property type="match status" value="1"/>
</dbReference>
<dbReference type="GO" id="GO:0043565">
    <property type="term" value="F:sequence-specific DNA binding"/>
    <property type="evidence" value="ECO:0007669"/>
    <property type="project" value="InterPro"/>
</dbReference>
<keyword evidence="3" id="KW-0805">Transcription regulation</keyword>
<evidence type="ECO:0000313" key="10">
    <source>
        <dbReference type="EMBL" id="KAJ3226772.1"/>
    </source>
</evidence>
<sequence>MASTSSPYIPNTTAPISKKIVESNSQSAFIQKLYNMLEDAEIQSLISWDISGTFFLVHDPTEFSKIVLPQYFKHNNFASFVRQLNMYGFNKLNAGVHLVSNATGSPTDVWEFKHPDFKRGDIHSLQLIKRKASKSNANGNNNSSTPKLPHMYDDSNNQNNANKDEKINFLSHKVAELEEKLDKLHESHNLLWSETVACRVLQSKHHQVIGNAISFLASIYREENANSDSRSKKRKLDVDVLQAEVAKLSDHTGSPASTQQTQLMTPTSNQTVLSRDVSDQGFFSSSSNLNDSQTTLFRQDH</sequence>
<dbReference type="GO" id="GO:0005634">
    <property type="term" value="C:nucleus"/>
    <property type="evidence" value="ECO:0007669"/>
    <property type="project" value="UniProtKB-SubCell"/>
</dbReference>
<dbReference type="InterPro" id="IPR036388">
    <property type="entry name" value="WH-like_DNA-bd_sf"/>
</dbReference>
<protein>
    <recommendedName>
        <fullName evidence="9">HSF-type DNA-binding domain-containing protein</fullName>
    </recommendedName>
</protein>
<feature type="domain" description="HSF-type DNA-binding" evidence="9">
    <location>
        <begin position="25"/>
        <end position="131"/>
    </location>
</feature>
<dbReference type="Proteomes" id="UP001211065">
    <property type="component" value="Unassembled WGS sequence"/>
</dbReference>
<organism evidence="10 11">
    <name type="scientific">Clydaea vesicula</name>
    <dbReference type="NCBI Taxonomy" id="447962"/>
    <lineage>
        <taxon>Eukaryota</taxon>
        <taxon>Fungi</taxon>
        <taxon>Fungi incertae sedis</taxon>
        <taxon>Chytridiomycota</taxon>
        <taxon>Chytridiomycota incertae sedis</taxon>
        <taxon>Chytridiomycetes</taxon>
        <taxon>Lobulomycetales</taxon>
        <taxon>Lobulomycetaceae</taxon>
        <taxon>Clydaea</taxon>
    </lineage>
</organism>
<evidence type="ECO:0000259" key="9">
    <source>
        <dbReference type="SMART" id="SM00415"/>
    </source>
</evidence>
<comment type="caution">
    <text evidence="10">The sequence shown here is derived from an EMBL/GenBank/DDBJ whole genome shotgun (WGS) entry which is preliminary data.</text>
</comment>